<gene>
    <name evidence="2" type="ORF">KDA_60180</name>
</gene>
<keyword evidence="3" id="KW-1185">Reference proteome</keyword>
<feature type="transmembrane region" description="Helical" evidence="1">
    <location>
        <begin position="5"/>
        <end position="27"/>
    </location>
</feature>
<dbReference type="Proteomes" id="UP000287171">
    <property type="component" value="Unassembled WGS sequence"/>
</dbReference>
<dbReference type="RefSeq" id="WP_126630611.1">
    <property type="nucleotide sequence ID" value="NZ_BIFT01000002.1"/>
</dbReference>
<protein>
    <recommendedName>
        <fullName evidence="4">Cytochrome b561 domain-containing protein</fullName>
    </recommendedName>
</protein>
<keyword evidence="1" id="KW-0812">Transmembrane</keyword>
<dbReference type="AlphaFoldDB" id="A0A402BGJ5"/>
<feature type="transmembrane region" description="Helical" evidence="1">
    <location>
        <begin position="66"/>
        <end position="84"/>
    </location>
</feature>
<dbReference type="OrthoDB" id="9156709at2"/>
<feature type="transmembrane region" description="Helical" evidence="1">
    <location>
        <begin position="90"/>
        <end position="111"/>
    </location>
</feature>
<organism evidence="2 3">
    <name type="scientific">Dictyobacter alpinus</name>
    <dbReference type="NCBI Taxonomy" id="2014873"/>
    <lineage>
        <taxon>Bacteria</taxon>
        <taxon>Bacillati</taxon>
        <taxon>Chloroflexota</taxon>
        <taxon>Ktedonobacteria</taxon>
        <taxon>Ktedonobacterales</taxon>
        <taxon>Dictyobacteraceae</taxon>
        <taxon>Dictyobacter</taxon>
    </lineage>
</organism>
<comment type="caution">
    <text evidence="2">The sequence shown here is derived from an EMBL/GenBank/DDBJ whole genome shotgun (WGS) entry which is preliminary data.</text>
</comment>
<keyword evidence="1" id="KW-0472">Membrane</keyword>
<dbReference type="EMBL" id="BIFT01000002">
    <property type="protein sequence ID" value="GCE30534.1"/>
    <property type="molecule type" value="Genomic_DNA"/>
</dbReference>
<evidence type="ECO:0000256" key="1">
    <source>
        <dbReference type="SAM" id="Phobius"/>
    </source>
</evidence>
<evidence type="ECO:0000313" key="3">
    <source>
        <dbReference type="Proteomes" id="UP000287171"/>
    </source>
</evidence>
<reference evidence="3" key="1">
    <citation type="submission" date="2018-12" db="EMBL/GenBank/DDBJ databases">
        <title>Tengunoibacter tsumagoiensis gen. nov., sp. nov., Dictyobacter kobayashii sp. nov., D. alpinus sp. nov., and D. joshuensis sp. nov. and description of Dictyobacteraceae fam. nov. within the order Ktedonobacterales isolated from Tengu-no-mugimeshi.</title>
        <authorList>
            <person name="Wang C.M."/>
            <person name="Zheng Y."/>
            <person name="Sakai Y."/>
            <person name="Toyoda A."/>
            <person name="Minakuchi Y."/>
            <person name="Abe K."/>
            <person name="Yokota A."/>
            <person name="Yabe S."/>
        </authorList>
    </citation>
    <scope>NUCLEOTIDE SEQUENCE [LARGE SCALE GENOMIC DNA]</scope>
    <source>
        <strain evidence="3">Uno16</strain>
    </source>
</reference>
<evidence type="ECO:0008006" key="4">
    <source>
        <dbReference type="Google" id="ProtNLM"/>
    </source>
</evidence>
<feature type="transmembrane region" description="Helical" evidence="1">
    <location>
        <begin position="33"/>
        <end position="54"/>
    </location>
</feature>
<proteinExistence type="predicted"/>
<sequence>MTTRIIQIIVGIAGLAALTLGLLYWIANINLANIHMLFGLLVAITLLVMSSIAVSTRALRLQGIIGIIYALLVPVFGLTQSTILPGSLHWLIQTAHMLVGIGAMLFTGWMATRYKVLKQPTTQSDAATQFARSGSR</sequence>
<keyword evidence="1" id="KW-1133">Transmembrane helix</keyword>
<accession>A0A402BGJ5</accession>
<evidence type="ECO:0000313" key="2">
    <source>
        <dbReference type="EMBL" id="GCE30534.1"/>
    </source>
</evidence>
<name>A0A402BGJ5_9CHLR</name>